<accession>A0ABM7PQA5</accession>
<dbReference type="PANTHER" id="PTHR46018:SF2">
    <property type="entry name" value="ZINC PHOSPHODIESTERASE ELAC PROTEIN 1"/>
    <property type="match status" value="1"/>
</dbReference>
<dbReference type="InterPro" id="IPR044094">
    <property type="entry name" value="AtsA-like_MBL-fold"/>
</dbReference>
<dbReference type="InterPro" id="IPR001279">
    <property type="entry name" value="Metallo-B-lactamas"/>
</dbReference>
<dbReference type="RefSeq" id="WP_229231128.1">
    <property type="nucleotide sequence ID" value="NZ_AP024525.1"/>
</dbReference>
<gene>
    <name evidence="4" type="ORF">SCMU_02230</name>
</gene>
<organism evidence="4 5">
    <name type="scientific">Sinomonas cyclohexanicum</name>
    <name type="common">Corynebacterium cyclohexanicum</name>
    <dbReference type="NCBI Taxonomy" id="322009"/>
    <lineage>
        <taxon>Bacteria</taxon>
        <taxon>Bacillati</taxon>
        <taxon>Actinomycetota</taxon>
        <taxon>Actinomycetes</taxon>
        <taxon>Micrococcales</taxon>
        <taxon>Micrococcaceae</taxon>
        <taxon>Sinomonas</taxon>
    </lineage>
</organism>
<keyword evidence="1" id="KW-0540">Nuclease</keyword>
<dbReference type="EMBL" id="AP024525">
    <property type="protein sequence ID" value="BCT74381.1"/>
    <property type="molecule type" value="Genomic_DNA"/>
</dbReference>
<dbReference type="Proteomes" id="UP001319861">
    <property type="component" value="Chromosome"/>
</dbReference>
<feature type="domain" description="Metallo-beta-lactamase" evidence="3">
    <location>
        <begin position="30"/>
        <end position="210"/>
    </location>
</feature>
<dbReference type="PANTHER" id="PTHR46018">
    <property type="entry name" value="ZINC PHOSPHODIESTERASE ELAC PROTEIN 1"/>
    <property type="match status" value="1"/>
</dbReference>
<dbReference type="Gene3D" id="3.60.15.10">
    <property type="entry name" value="Ribonuclease Z/Hydroxyacylglutathione hydrolase-like"/>
    <property type="match status" value="1"/>
</dbReference>
<dbReference type="SUPFAM" id="SSF56281">
    <property type="entry name" value="Metallo-hydrolase/oxidoreductase"/>
    <property type="match status" value="1"/>
</dbReference>
<evidence type="ECO:0000256" key="2">
    <source>
        <dbReference type="ARBA" id="ARBA00022801"/>
    </source>
</evidence>
<keyword evidence="5" id="KW-1185">Reference proteome</keyword>
<sequence>MDNATTGLEVITLGTAAGPAIRSGAPGIATAVVVYGAHYLVDFGLGCTRQAQAAGLRGKDLRAAFVTHLHSDHVGELPAYLLWNWGAPVEGFEHDVPIYGPGPDTSAMVSSILAAYDYDIRIRIVDEGRPDLRKIVRPVDIPLPAGIAAAGPEHTPAMEPFAVYEDEFVTVTAILVEHPPVFPAFAFRFDTRYGSVVISGDTTECANVARLARSADLLVHEAVNLAFFAERDFSPEFLNHQQISHTTPDGVGRIATAAGVPHVVLSHLAGVATDDEWADGVRTEFAGKVTVAKPGQRFALAPEPART</sequence>
<dbReference type="Pfam" id="PF00753">
    <property type="entry name" value="Lactamase_B"/>
    <property type="match status" value="1"/>
</dbReference>
<evidence type="ECO:0000259" key="3">
    <source>
        <dbReference type="Pfam" id="PF00753"/>
    </source>
</evidence>
<proteinExistence type="predicted"/>
<keyword evidence="2" id="KW-0378">Hydrolase</keyword>
<reference evidence="4 5" key="1">
    <citation type="journal article" date="2021" name="J. Biosci. Bioeng.">
        <title>Identification and characterization of a chc gene cluster responsible for the aromatization pathway of cyclohexanecarboxylate degradation in Sinomonas cyclohexanicum ATCC 51369.</title>
        <authorList>
            <person name="Yamamoto T."/>
            <person name="Hasegawa Y."/>
            <person name="Lau P.C.K."/>
            <person name="Iwaki H."/>
        </authorList>
    </citation>
    <scope>NUCLEOTIDE SEQUENCE [LARGE SCALE GENOMIC DNA]</scope>
    <source>
        <strain evidence="4 5">ATCC 51369</strain>
    </source>
</reference>
<keyword evidence="1" id="KW-0255">Endonuclease</keyword>
<evidence type="ECO:0000313" key="5">
    <source>
        <dbReference type="Proteomes" id="UP001319861"/>
    </source>
</evidence>
<dbReference type="CDD" id="cd07719">
    <property type="entry name" value="arylsulfatase_AtsA-like_MBL-fold"/>
    <property type="match status" value="1"/>
</dbReference>
<protein>
    <recommendedName>
        <fullName evidence="3">Metallo-beta-lactamase domain-containing protein</fullName>
    </recommendedName>
</protein>
<evidence type="ECO:0000256" key="1">
    <source>
        <dbReference type="ARBA" id="ARBA00022759"/>
    </source>
</evidence>
<dbReference type="InterPro" id="IPR036866">
    <property type="entry name" value="RibonucZ/Hydroxyglut_hydro"/>
</dbReference>
<evidence type="ECO:0000313" key="4">
    <source>
        <dbReference type="EMBL" id="BCT74381.1"/>
    </source>
</evidence>
<name>A0ABM7PQA5_SINCY</name>